<dbReference type="EMBL" id="WGGD01000005">
    <property type="protein sequence ID" value="MUN29936.1"/>
    <property type="molecule type" value="Genomic_DNA"/>
</dbReference>
<proteinExistence type="predicted"/>
<dbReference type="InterPro" id="IPR037171">
    <property type="entry name" value="NagB/RpiA_transferase-like"/>
</dbReference>
<gene>
    <name evidence="2" type="ORF">GC250_10940</name>
</gene>
<dbReference type="Pfam" id="PF01812">
    <property type="entry name" value="5-FTHF_cyc-lig"/>
    <property type="match status" value="1"/>
</dbReference>
<keyword evidence="2" id="KW-0436">Ligase</keyword>
<dbReference type="FunFam" id="3.40.50.10420:FF:000001">
    <property type="entry name" value="Methenyltetrahydrofolate synthase domain-containing protein"/>
    <property type="match status" value="1"/>
</dbReference>
<dbReference type="RefSeq" id="WP_156017670.1">
    <property type="nucleotide sequence ID" value="NZ_WGGD01000005.1"/>
</dbReference>
<dbReference type="GO" id="GO:0016874">
    <property type="term" value="F:ligase activity"/>
    <property type="evidence" value="ECO:0007669"/>
    <property type="project" value="UniProtKB-KW"/>
</dbReference>
<evidence type="ECO:0000313" key="3">
    <source>
        <dbReference type="Proteomes" id="UP000470772"/>
    </source>
</evidence>
<reference evidence="2 3" key="1">
    <citation type="submission" date="2019-10" db="EMBL/GenBank/DDBJ databases">
        <title>Sequencing and Assembly of Multiple Reported Metal-Biooxidizing Members of the Extremely Thermoacidophilic Archaeal Family Sulfolobaceae.</title>
        <authorList>
            <person name="Counts J.A."/>
            <person name="Kelly R.M."/>
        </authorList>
    </citation>
    <scope>NUCLEOTIDE SEQUENCE [LARGE SCALE GENOMIC DNA]</scope>
    <source>
        <strain evidence="2 3">DSM 6482</strain>
    </source>
</reference>
<keyword evidence="3" id="KW-1185">Reference proteome</keyword>
<dbReference type="AlphaFoldDB" id="A0A6A9QLR0"/>
<dbReference type="GO" id="GO:0005737">
    <property type="term" value="C:cytoplasm"/>
    <property type="evidence" value="ECO:0007669"/>
    <property type="project" value="TreeGrafter"/>
</dbReference>
<keyword evidence="1" id="KW-0694">RNA-binding</keyword>
<comment type="caution">
    <text evidence="2">The sequence shown here is derived from an EMBL/GenBank/DDBJ whole genome shotgun (WGS) entry which is preliminary data.</text>
</comment>
<dbReference type="InterPro" id="IPR002698">
    <property type="entry name" value="FTHF_cligase"/>
</dbReference>
<evidence type="ECO:0000256" key="1">
    <source>
        <dbReference type="ARBA" id="ARBA00022884"/>
    </source>
</evidence>
<organism evidence="2 3">
    <name type="scientific">Sulfuracidifex metallicus DSM 6482 = JCM 9184</name>
    <dbReference type="NCBI Taxonomy" id="523847"/>
    <lineage>
        <taxon>Archaea</taxon>
        <taxon>Thermoproteota</taxon>
        <taxon>Thermoprotei</taxon>
        <taxon>Sulfolobales</taxon>
        <taxon>Sulfolobaceae</taxon>
        <taxon>Sulfuracidifex</taxon>
    </lineage>
</organism>
<name>A0A6A9QLR0_SULME</name>
<dbReference type="InterPro" id="IPR024185">
    <property type="entry name" value="FTHF_cligase-like_sf"/>
</dbReference>
<dbReference type="PANTHER" id="PTHR13017:SF0">
    <property type="entry name" value="METHENYLTETRAHYDROFOLATE SYNTHASE DOMAIN-CONTAINING PROTEIN"/>
    <property type="match status" value="1"/>
</dbReference>
<accession>A0A6A9QLR0</accession>
<dbReference type="PANTHER" id="PTHR13017">
    <property type="entry name" value="5-FORMYLTETRAHYDROFOLATE CYCLO-LIGASE-RELATED"/>
    <property type="match status" value="1"/>
</dbReference>
<protein>
    <submittedName>
        <fullName evidence="2">5-formyltetrahydrofolate cyclo-ligase</fullName>
    </submittedName>
</protein>
<dbReference type="Proteomes" id="UP000470772">
    <property type="component" value="Unassembled WGS sequence"/>
</dbReference>
<sequence length="243" mass="27644">MDKQQIREKIWKTLEDNNVASFPRPVFGRIPNFKGSSIAGERLSRLDLFKKARLVKVNPDSPQTKVRELVLSQGKRLLVPTPRLNGEFFLLDGKEVDPRKASSIKGITSLGERVPIESIDKVDLVVVGSVAVTIKGDRVGKGEGYSELEYAIMRELGKVDERTPIVTTVHEMQIVDSIPREPFDLSLDWVITQERVIKIDPEGRKPSGLILNLLPREKVEKTPFLKEYLKRYHPNYFYGKFSS</sequence>
<evidence type="ECO:0000313" key="2">
    <source>
        <dbReference type="EMBL" id="MUN29936.1"/>
    </source>
</evidence>
<dbReference type="GO" id="GO:0003723">
    <property type="term" value="F:RNA binding"/>
    <property type="evidence" value="ECO:0007669"/>
    <property type="project" value="UniProtKB-KW"/>
</dbReference>
<dbReference type="Gene3D" id="3.40.50.10420">
    <property type="entry name" value="NagB/RpiA/CoA transferase-like"/>
    <property type="match status" value="1"/>
</dbReference>
<dbReference type="SUPFAM" id="SSF100950">
    <property type="entry name" value="NagB/RpiA/CoA transferase-like"/>
    <property type="match status" value="1"/>
</dbReference>